<keyword evidence="1" id="KW-0732">Signal</keyword>
<proteinExistence type="predicted"/>
<dbReference type="Proteomes" id="UP001597510">
    <property type="component" value="Unassembled WGS sequence"/>
</dbReference>
<dbReference type="SUPFAM" id="SSF48452">
    <property type="entry name" value="TPR-like"/>
    <property type="match status" value="1"/>
</dbReference>
<keyword evidence="2" id="KW-0449">Lipoprotein</keyword>
<gene>
    <name evidence="2" type="ORF">ACFSR2_21780</name>
</gene>
<dbReference type="PROSITE" id="PS51257">
    <property type="entry name" value="PROKAR_LIPOPROTEIN"/>
    <property type="match status" value="1"/>
</dbReference>
<organism evidence="2 3">
    <name type="scientific">Emticicia soli</name>
    <dbReference type="NCBI Taxonomy" id="2027878"/>
    <lineage>
        <taxon>Bacteria</taxon>
        <taxon>Pseudomonadati</taxon>
        <taxon>Bacteroidota</taxon>
        <taxon>Cytophagia</taxon>
        <taxon>Cytophagales</taxon>
        <taxon>Leadbetterellaceae</taxon>
        <taxon>Emticicia</taxon>
    </lineage>
</organism>
<comment type="caution">
    <text evidence="2">The sequence shown here is derived from an EMBL/GenBank/DDBJ whole genome shotgun (WGS) entry which is preliminary data.</text>
</comment>
<dbReference type="InterPro" id="IPR011990">
    <property type="entry name" value="TPR-like_helical_dom_sf"/>
</dbReference>
<evidence type="ECO:0000313" key="3">
    <source>
        <dbReference type="Proteomes" id="UP001597510"/>
    </source>
</evidence>
<feature type="signal peptide" evidence="1">
    <location>
        <begin position="1"/>
        <end position="20"/>
    </location>
</feature>
<dbReference type="InterPro" id="IPR041662">
    <property type="entry name" value="SusD-like_2"/>
</dbReference>
<dbReference type="Gene3D" id="1.25.40.390">
    <property type="match status" value="1"/>
</dbReference>
<sequence length="515" mass="56509">MKLKSIFISALVVLVGSSCSESYFDINTNPNSLPTASPNYVFTNAINTSATNIAGTSAGQGSSEIGFYWSGQWTQGNGYIINTAQFAYNFTNGDFNYWDNYYDNLQDYEYVINNADANNQKFLKGPAKVMKALLYQQLVDMYGNVPYSDALKGTASLAPKFDDQKTIYENLIKLLDEAIVDLKANAFAGAFVGSDIIFRGNTTKWAQFANSLKLRILIRQSKVAGREAYIKPEINKIISEGSGFITGEEVGVGGPTFYLATAGKLNPVYDRWGYDANGAKRALNNYPRPTQFLINTLKANGDTLRMKRIAYANSGENGNAPGTSLLKEVSANYSGTPFGVSSGYLPANTVPLGPSLLVKGEYNRPYILMTASEVQFLLAEAKERYADVTLPQTAQGYFEEGIKQSFRVLGANVAGAEAYKGSGIVNYDWAASPNKLSAIAIQKWISFVNFNGLEAWAEYRRTNLPETPQSIQLVGETKRPLRFFYPNTESGSNGTNVEAQGAIDVFSTKLFWDVD</sequence>
<protein>
    <submittedName>
        <fullName evidence="2">SusD/RagB family nutrient-binding outer membrane lipoprotein</fullName>
    </submittedName>
</protein>
<name>A0ABW5JBV1_9BACT</name>
<dbReference type="RefSeq" id="WP_340233499.1">
    <property type="nucleotide sequence ID" value="NZ_JBBEWC010000001.1"/>
</dbReference>
<keyword evidence="3" id="KW-1185">Reference proteome</keyword>
<feature type="chain" id="PRO_5046597910" evidence="1">
    <location>
        <begin position="21"/>
        <end position="515"/>
    </location>
</feature>
<dbReference type="Pfam" id="PF12771">
    <property type="entry name" value="SusD-like_2"/>
    <property type="match status" value="1"/>
</dbReference>
<evidence type="ECO:0000256" key="1">
    <source>
        <dbReference type="SAM" id="SignalP"/>
    </source>
</evidence>
<dbReference type="EMBL" id="JBHULC010000038">
    <property type="protein sequence ID" value="MFD2523544.1"/>
    <property type="molecule type" value="Genomic_DNA"/>
</dbReference>
<accession>A0ABW5JBV1</accession>
<evidence type="ECO:0000313" key="2">
    <source>
        <dbReference type="EMBL" id="MFD2523544.1"/>
    </source>
</evidence>
<reference evidence="3" key="1">
    <citation type="journal article" date="2019" name="Int. J. Syst. Evol. Microbiol.">
        <title>The Global Catalogue of Microorganisms (GCM) 10K type strain sequencing project: providing services to taxonomists for standard genome sequencing and annotation.</title>
        <authorList>
            <consortium name="The Broad Institute Genomics Platform"/>
            <consortium name="The Broad Institute Genome Sequencing Center for Infectious Disease"/>
            <person name="Wu L."/>
            <person name="Ma J."/>
        </authorList>
    </citation>
    <scope>NUCLEOTIDE SEQUENCE [LARGE SCALE GENOMIC DNA]</scope>
    <source>
        <strain evidence="3">KCTC 52344</strain>
    </source>
</reference>